<dbReference type="InterPro" id="IPR055560">
    <property type="entry name" value="DUF7136"/>
</dbReference>
<dbReference type="Proteomes" id="UP000076874">
    <property type="component" value="Unassembled WGS sequence"/>
</dbReference>
<sequence>MRFSSRPRGGLAGLAGLVGLLSLLGLGLPAAADDPICGNATAGVPPTRMEFDIVFPRNETYNQTDVLPIVVALQNYTALPALGDLHVGWYIMPYGRDGSVPGGLWFDNGEFALLDNGDDDHDHDDGAAAPLTLVDYTNVTQWVPRIVYGDRYMLQVYLQWTNLSLDTEAVIQNFRTSGHLMFSILTDEVAHFHPEVPAVFPDFAGAAGAVAADCQVLGTVWTIAPSTDPAATNASDGTPCPYVVHMGGDDLGGTPSASHTSTTTTHVPLSTAKPNAAVAAFRPSQPLGPAAAAVAAAGAAVGYGFLHA</sequence>
<keyword evidence="1" id="KW-0732">Signal</keyword>
<evidence type="ECO:0000256" key="1">
    <source>
        <dbReference type="SAM" id="SignalP"/>
    </source>
</evidence>
<feature type="signal peptide" evidence="1">
    <location>
        <begin position="1"/>
        <end position="32"/>
    </location>
</feature>
<organism evidence="3 4">
    <name type="scientific">Niveomyces insectorum RCEF 264</name>
    <dbReference type="NCBI Taxonomy" id="1081102"/>
    <lineage>
        <taxon>Eukaryota</taxon>
        <taxon>Fungi</taxon>
        <taxon>Dikarya</taxon>
        <taxon>Ascomycota</taxon>
        <taxon>Pezizomycotina</taxon>
        <taxon>Sordariomycetes</taxon>
        <taxon>Hypocreomycetidae</taxon>
        <taxon>Hypocreales</taxon>
        <taxon>Cordycipitaceae</taxon>
        <taxon>Niveomyces</taxon>
    </lineage>
</organism>
<evidence type="ECO:0000313" key="4">
    <source>
        <dbReference type="Proteomes" id="UP000076874"/>
    </source>
</evidence>
<dbReference type="OrthoDB" id="4490227at2759"/>
<feature type="chain" id="PRO_5007893891" description="DUF7136 domain-containing protein" evidence="1">
    <location>
        <begin position="33"/>
        <end position="308"/>
    </location>
</feature>
<evidence type="ECO:0000259" key="2">
    <source>
        <dbReference type="Pfam" id="PF23584"/>
    </source>
</evidence>
<dbReference type="EMBL" id="AZHD01000005">
    <property type="protein sequence ID" value="OAA63538.1"/>
    <property type="molecule type" value="Genomic_DNA"/>
</dbReference>
<dbReference type="AlphaFoldDB" id="A0A167WAG0"/>
<accession>A0A167WAG0</accession>
<comment type="caution">
    <text evidence="3">The sequence shown here is derived from an EMBL/GenBank/DDBJ whole genome shotgun (WGS) entry which is preliminary data.</text>
</comment>
<gene>
    <name evidence="3" type="ORF">SPI_03701</name>
</gene>
<reference evidence="3 4" key="1">
    <citation type="journal article" date="2016" name="Genome Biol. Evol.">
        <title>Divergent and convergent evolution of fungal pathogenicity.</title>
        <authorList>
            <person name="Shang Y."/>
            <person name="Xiao G."/>
            <person name="Zheng P."/>
            <person name="Cen K."/>
            <person name="Zhan S."/>
            <person name="Wang C."/>
        </authorList>
    </citation>
    <scope>NUCLEOTIDE SEQUENCE [LARGE SCALE GENOMIC DNA]</scope>
    <source>
        <strain evidence="3 4">RCEF 264</strain>
    </source>
</reference>
<protein>
    <recommendedName>
        <fullName evidence="2">DUF7136 domain-containing protein</fullName>
    </recommendedName>
</protein>
<keyword evidence="4" id="KW-1185">Reference proteome</keyword>
<name>A0A167WAG0_9HYPO</name>
<evidence type="ECO:0000313" key="3">
    <source>
        <dbReference type="EMBL" id="OAA63538.1"/>
    </source>
</evidence>
<dbReference type="Pfam" id="PF23584">
    <property type="entry name" value="DUF7136"/>
    <property type="match status" value="1"/>
</dbReference>
<feature type="domain" description="DUF7136" evidence="2">
    <location>
        <begin position="46"/>
        <end position="185"/>
    </location>
</feature>
<proteinExistence type="predicted"/>